<evidence type="ECO:0000313" key="3">
    <source>
        <dbReference type="Proteomes" id="UP000887159"/>
    </source>
</evidence>
<feature type="compositionally biased region" description="Polar residues" evidence="1">
    <location>
        <begin position="65"/>
        <end position="82"/>
    </location>
</feature>
<gene>
    <name evidence="2" type="ORF">TNCV_1917001</name>
</gene>
<organism evidence="2 3">
    <name type="scientific">Trichonephila clavipes</name>
    <name type="common">Golden silk orbweaver</name>
    <name type="synonym">Nephila clavipes</name>
    <dbReference type="NCBI Taxonomy" id="2585209"/>
    <lineage>
        <taxon>Eukaryota</taxon>
        <taxon>Metazoa</taxon>
        <taxon>Ecdysozoa</taxon>
        <taxon>Arthropoda</taxon>
        <taxon>Chelicerata</taxon>
        <taxon>Arachnida</taxon>
        <taxon>Araneae</taxon>
        <taxon>Araneomorphae</taxon>
        <taxon>Entelegynae</taxon>
        <taxon>Araneoidea</taxon>
        <taxon>Nephilidae</taxon>
        <taxon>Trichonephila</taxon>
    </lineage>
</organism>
<dbReference type="AlphaFoldDB" id="A0A8X7BBJ5"/>
<accession>A0A8X7BBJ5</accession>
<evidence type="ECO:0000256" key="1">
    <source>
        <dbReference type="SAM" id="MobiDB-lite"/>
    </source>
</evidence>
<dbReference type="EMBL" id="BMAU01021373">
    <property type="protein sequence ID" value="GFY25950.1"/>
    <property type="molecule type" value="Genomic_DNA"/>
</dbReference>
<keyword evidence="3" id="KW-1185">Reference proteome</keyword>
<sequence length="96" mass="10568">MESRLTCHEFKPSAAKDPSSRMDLCTLNLLRLNGLTDGVVWKLIVPAQVPSSSLDHDSKLRKNPESPNFAKNGQQHGHQITKNDVKLGPIAKISPL</sequence>
<evidence type="ECO:0000313" key="2">
    <source>
        <dbReference type="EMBL" id="GFY25950.1"/>
    </source>
</evidence>
<dbReference type="Proteomes" id="UP000887159">
    <property type="component" value="Unassembled WGS sequence"/>
</dbReference>
<reference evidence="2" key="1">
    <citation type="submission" date="2020-08" db="EMBL/GenBank/DDBJ databases">
        <title>Multicomponent nature underlies the extraordinary mechanical properties of spider dragline silk.</title>
        <authorList>
            <person name="Kono N."/>
            <person name="Nakamura H."/>
            <person name="Mori M."/>
            <person name="Yoshida Y."/>
            <person name="Ohtoshi R."/>
            <person name="Malay A.D."/>
            <person name="Moran D.A.P."/>
            <person name="Tomita M."/>
            <person name="Numata K."/>
            <person name="Arakawa K."/>
        </authorList>
    </citation>
    <scope>NUCLEOTIDE SEQUENCE</scope>
</reference>
<proteinExistence type="predicted"/>
<feature type="compositionally biased region" description="Basic and acidic residues" evidence="1">
    <location>
        <begin position="54"/>
        <end position="64"/>
    </location>
</feature>
<comment type="caution">
    <text evidence="2">The sequence shown here is derived from an EMBL/GenBank/DDBJ whole genome shotgun (WGS) entry which is preliminary data.</text>
</comment>
<name>A0A8X7BBJ5_TRICX</name>
<protein>
    <submittedName>
        <fullName evidence="2">Uncharacterized protein</fullName>
    </submittedName>
</protein>
<feature type="region of interest" description="Disordered" evidence="1">
    <location>
        <begin position="51"/>
        <end position="88"/>
    </location>
</feature>